<accession>A0A210QYZ2</accession>
<evidence type="ECO:0000256" key="6">
    <source>
        <dbReference type="ARBA" id="ARBA00023288"/>
    </source>
</evidence>
<evidence type="ECO:0000256" key="4">
    <source>
        <dbReference type="ARBA" id="ARBA00023134"/>
    </source>
</evidence>
<dbReference type="Gene3D" id="3.40.50.300">
    <property type="entry name" value="P-loop containing nucleotide triphosphate hydrolases"/>
    <property type="match status" value="1"/>
</dbReference>
<dbReference type="SUPFAM" id="SSF52540">
    <property type="entry name" value="P-loop containing nucleoside triphosphate hydrolases"/>
    <property type="match status" value="1"/>
</dbReference>
<organism evidence="7 8">
    <name type="scientific">Mizuhopecten yessoensis</name>
    <name type="common">Japanese scallop</name>
    <name type="synonym">Patinopecten yessoensis</name>
    <dbReference type="NCBI Taxonomy" id="6573"/>
    <lineage>
        <taxon>Eukaryota</taxon>
        <taxon>Metazoa</taxon>
        <taxon>Spiralia</taxon>
        <taxon>Lophotrochozoa</taxon>
        <taxon>Mollusca</taxon>
        <taxon>Bivalvia</taxon>
        <taxon>Autobranchia</taxon>
        <taxon>Pteriomorphia</taxon>
        <taxon>Pectinida</taxon>
        <taxon>Pectinoidea</taxon>
        <taxon>Pectinidae</taxon>
        <taxon>Mizuhopecten</taxon>
    </lineage>
</organism>
<keyword evidence="8" id="KW-1185">Reference proteome</keyword>
<dbReference type="GO" id="GO:0005525">
    <property type="term" value="F:GTP binding"/>
    <property type="evidence" value="ECO:0007669"/>
    <property type="project" value="UniProtKB-KW"/>
</dbReference>
<protein>
    <submittedName>
        <fullName evidence="7">GTP-binding protein Rit2</fullName>
    </submittedName>
</protein>
<dbReference type="SMART" id="SM00174">
    <property type="entry name" value="RHO"/>
    <property type="match status" value="1"/>
</dbReference>
<keyword evidence="5" id="KW-0472">Membrane</keyword>
<evidence type="ECO:0000256" key="2">
    <source>
        <dbReference type="ARBA" id="ARBA00022475"/>
    </source>
</evidence>
<evidence type="ECO:0000313" key="7">
    <source>
        <dbReference type="EMBL" id="OWF53960.1"/>
    </source>
</evidence>
<keyword evidence="3" id="KW-0488">Methylation</keyword>
<dbReference type="STRING" id="6573.A0A210QYZ2"/>
<evidence type="ECO:0000256" key="3">
    <source>
        <dbReference type="ARBA" id="ARBA00022481"/>
    </source>
</evidence>
<dbReference type="OrthoDB" id="265044at2759"/>
<sequence>MLLGAESVGKSAIMKQFINEAFTDNNTQTVADCYQHVIKLPSGLYRHIQILDTGSLNQFPAMRDLSIRLGHAFAVVYAVDDYDSFNTAIDMCNHIYQIKGTRNVRIVLVGNKLDATGCGRLISTECGLKLASRSLKCAFVETSAKLKLNVSCLFQTLLPEE</sequence>
<dbReference type="SMART" id="SM00173">
    <property type="entry name" value="RAS"/>
    <property type="match status" value="1"/>
</dbReference>
<dbReference type="Pfam" id="PF00071">
    <property type="entry name" value="Ras"/>
    <property type="match status" value="1"/>
</dbReference>
<dbReference type="SMART" id="SM00175">
    <property type="entry name" value="RAB"/>
    <property type="match status" value="1"/>
</dbReference>
<reference evidence="7 8" key="1">
    <citation type="journal article" date="2017" name="Nat. Ecol. Evol.">
        <title>Scallop genome provides insights into evolution of bilaterian karyotype and development.</title>
        <authorList>
            <person name="Wang S."/>
            <person name="Zhang J."/>
            <person name="Jiao W."/>
            <person name="Li J."/>
            <person name="Xun X."/>
            <person name="Sun Y."/>
            <person name="Guo X."/>
            <person name="Huan P."/>
            <person name="Dong B."/>
            <person name="Zhang L."/>
            <person name="Hu X."/>
            <person name="Sun X."/>
            <person name="Wang J."/>
            <person name="Zhao C."/>
            <person name="Wang Y."/>
            <person name="Wang D."/>
            <person name="Huang X."/>
            <person name="Wang R."/>
            <person name="Lv J."/>
            <person name="Li Y."/>
            <person name="Zhang Z."/>
            <person name="Liu B."/>
            <person name="Lu W."/>
            <person name="Hui Y."/>
            <person name="Liang J."/>
            <person name="Zhou Z."/>
            <person name="Hou R."/>
            <person name="Li X."/>
            <person name="Liu Y."/>
            <person name="Li H."/>
            <person name="Ning X."/>
            <person name="Lin Y."/>
            <person name="Zhao L."/>
            <person name="Xing Q."/>
            <person name="Dou J."/>
            <person name="Li Y."/>
            <person name="Mao J."/>
            <person name="Guo H."/>
            <person name="Dou H."/>
            <person name="Li T."/>
            <person name="Mu C."/>
            <person name="Jiang W."/>
            <person name="Fu Q."/>
            <person name="Fu X."/>
            <person name="Miao Y."/>
            <person name="Liu J."/>
            <person name="Yu Q."/>
            <person name="Li R."/>
            <person name="Liao H."/>
            <person name="Li X."/>
            <person name="Kong Y."/>
            <person name="Jiang Z."/>
            <person name="Chourrout D."/>
            <person name="Li R."/>
            <person name="Bao Z."/>
        </authorList>
    </citation>
    <scope>NUCLEOTIDE SEQUENCE [LARGE SCALE GENOMIC DNA]</scope>
    <source>
        <strain evidence="7 8">PY_sf001</strain>
    </source>
</reference>
<dbReference type="GO" id="GO:0003924">
    <property type="term" value="F:GTPase activity"/>
    <property type="evidence" value="ECO:0007669"/>
    <property type="project" value="InterPro"/>
</dbReference>
<dbReference type="PRINTS" id="PR00449">
    <property type="entry name" value="RASTRNSFRMNG"/>
</dbReference>
<comment type="caution">
    <text evidence="7">The sequence shown here is derived from an EMBL/GenBank/DDBJ whole genome shotgun (WGS) entry which is preliminary data.</text>
</comment>
<name>A0A210QYZ2_MIZYE</name>
<dbReference type="Proteomes" id="UP000242188">
    <property type="component" value="Unassembled WGS sequence"/>
</dbReference>
<keyword evidence="2" id="KW-1003">Cell membrane</keyword>
<evidence type="ECO:0000313" key="8">
    <source>
        <dbReference type="Proteomes" id="UP000242188"/>
    </source>
</evidence>
<dbReference type="PANTHER" id="PTHR46149">
    <property type="entry name" value="MIP08469P"/>
    <property type="match status" value="1"/>
</dbReference>
<evidence type="ECO:0000256" key="5">
    <source>
        <dbReference type="ARBA" id="ARBA00023136"/>
    </source>
</evidence>
<gene>
    <name evidence="7" type="ORF">KP79_PYT15358</name>
</gene>
<dbReference type="PROSITE" id="PS51421">
    <property type="entry name" value="RAS"/>
    <property type="match status" value="1"/>
</dbReference>
<proteinExistence type="predicted"/>
<dbReference type="InterPro" id="IPR052236">
    <property type="entry name" value="Small_GTPase_RasD"/>
</dbReference>
<dbReference type="AlphaFoldDB" id="A0A210QYZ2"/>
<evidence type="ECO:0000256" key="1">
    <source>
        <dbReference type="ARBA" id="ARBA00004193"/>
    </source>
</evidence>
<dbReference type="InterPro" id="IPR001806">
    <property type="entry name" value="Small_GTPase"/>
</dbReference>
<dbReference type="EMBL" id="NEDP02001165">
    <property type="protein sequence ID" value="OWF53960.1"/>
    <property type="molecule type" value="Genomic_DNA"/>
</dbReference>
<keyword evidence="4" id="KW-0342">GTP-binding</keyword>
<keyword evidence="6" id="KW-0449">Lipoprotein</keyword>
<comment type="subcellular location">
    <subcellularLocation>
        <location evidence="1">Cell membrane</location>
        <topology evidence="1">Lipid-anchor</topology>
    </subcellularLocation>
</comment>
<keyword evidence="4" id="KW-0547">Nucleotide-binding</keyword>
<dbReference type="InterPro" id="IPR027417">
    <property type="entry name" value="P-loop_NTPase"/>
</dbReference>
<dbReference type="PROSITE" id="PS51419">
    <property type="entry name" value="RAB"/>
    <property type="match status" value="1"/>
</dbReference>
<dbReference type="GO" id="GO:0005886">
    <property type="term" value="C:plasma membrane"/>
    <property type="evidence" value="ECO:0007669"/>
    <property type="project" value="UniProtKB-SubCell"/>
</dbReference>